<reference evidence="1" key="1">
    <citation type="submission" date="2023-10" db="EMBL/GenBank/DDBJ databases">
        <authorList>
            <person name="Chen Y."/>
            <person name="Shah S."/>
            <person name="Dougan E. K."/>
            <person name="Thang M."/>
            <person name="Chan C."/>
        </authorList>
    </citation>
    <scope>NUCLEOTIDE SEQUENCE [LARGE SCALE GENOMIC DNA]</scope>
</reference>
<proteinExistence type="predicted"/>
<organism evidence="1 2">
    <name type="scientific">Prorocentrum cordatum</name>
    <dbReference type="NCBI Taxonomy" id="2364126"/>
    <lineage>
        <taxon>Eukaryota</taxon>
        <taxon>Sar</taxon>
        <taxon>Alveolata</taxon>
        <taxon>Dinophyceae</taxon>
        <taxon>Prorocentrales</taxon>
        <taxon>Prorocentraceae</taxon>
        <taxon>Prorocentrum</taxon>
    </lineage>
</organism>
<protein>
    <recommendedName>
        <fullName evidence="3">GPS domain-containing protein</fullName>
    </recommendedName>
</protein>
<sequence length="2268" mass="247829">MARALKGSNALTGETIYMEQAVANGSDVLETSGCGTGACSSQRRLTVDYPFFDVPPYINLGAVGGAQFIVDSSGDFCTQSYQTPAIIEPEGVAGFPQDATSELVQANMACGIAPIKFVFTTSELSAYNDTTETASMQIVITLAESTFIDSDYCESVLYATGGFPRLSSCLFVGKEATLTLQTPLTQQQTYSIAIKVVSPAVRKTASENNFEMVIKLQGKDTIEGTIAPVDMVDVVESAKDASHHGGIYDYDEGRWDRGYITALLWQPDSEYSPYMGSYTKFSFGLRSFGEMTLSHLIQVVAYPTDVWRFGEPDSDCDNYQQSGLVGSSCKYWSFPGALETESNGFQITVGTTPFLNLGTDTAVSFSMLLQNPSVPVNAYWVATSFRYDNLEPVEPFSVFMDKPVAIIGSLSGYVTGWELAAVSQIQWITLELYPGNMVMPVRVGDESSTGGMLVFVPPTTFVVLSNEEPADVPGYNALPCRNWPEADREAGRWVCKLEDEVPFADTPYRVQFKVQNPASPGAALAWRVELWQQGDTKPVALTRQIRGMPVSGTMAAALAPSNQMLGASNVIKFDFTPSQDIGDYVETRLEVVAPEGFVIKKTPSNFELIDIPDCTVAGSDSNSFSLTFTESNVIRAGEQYVFALEVSNPQVVVPDNINYWNFETVRPDGFGRDTARYAGFDMYPAEFLSYKVEPMSRYAGAQYVVVKFTSSQTIPADDFIRVRAPVGVNWYTEDLDFATNAAVTGSQDLGTGTPVIGFADTNELIFQLTSAALGNLEYGFRCRIEVPEATPVPNRWWIEQFRGTGSVSTATWSNIAAMGVDGFTTSALINVAVTPFSVVKEGWNNPTFFVFEAATAVAAGELQLASSTQVIPADLFVVAPPSFTYICPLEETLAHYLEAEGAVSVPDDVECNLVYDPVSRSEILRLSFNSGIEAGVKYAFTVDIVNAPFIDPTDNSFTLETRYNGQFVESLTVDGYQLADRMDNTRYYPYPASEDRKALATANVVTFIIGLSEAIDEATVLEVKAPFGYHIAYDCTLDFGQATWVTGMIDLPAHDTCQNREAVSPEMDYIADIYMTGYWGLGEHALWISVGNPQFDSERNYWSFTIRDSVDLPLASEPWVEGFKIQAVYNAAFTPYIPANTISGEAAINPVELSFELTTPLPASTSIQAVILIQAPEGFLFPPVCQDFVPDTGNAASGMFPLPSSTSCNGDGGRHLTLTLPSWFEMVNSTSYQVRFTVINPTYTFVAADTADRWWQIQTQYNGEEVDKNTVVPSFPVYQRLQYFSVDTLSQIGDEATSIRVLFQLDSELSPQKTVTITGPEGMAFGGVQSYYCVDPDVDLATISSQFAEPAISGVIPLPEWMECHVEGTSVKLTNAESVLDGRSLETIQVFEFFVQNVTNPPSVPDVNNFFIVAETDTEFGQEAWATDAWELFPQLTDCSVTSSNPSYSLYTNFTFSLGTVTSVPAGGSIQIVGPGDYYFGPILGYVDDLLESIPPSQGMVDERPSNSQLVACSLLRPADWVCVLDFQPCVDQASLESIGSLISTDEQALLDAATLSCEAWQTKCNSGDLSELITCESQSNVLTLTLQPDVMLPSGRFFRIAVPGHNTRYEPTEDDDVTWTFRTRDSDVDQTVMDERVGVTGLTLVRVVDVLSISPYDTKVSSSTNVVTVTIRLDQTIEPYARLLITYPEAYALIDGAADQGLTVSVATDWPTKTINIVQYSNVVELTSYEEAMPANTDMTFDVILSNPAISPFAVDNIWMFEALSRANSDTFYTVSSHLHVHGFKVFGEFSVSTIEPTIMSPTATNQVNLYFMLKSPLVYTASSYLWVWLPVSWAPNTYVAPGSTDTNWWQELADPQLLSGTEASAHYDEALDQYYILFRLGTTAEAGIQYAFGFNTFNPPVNPTDTTNEWRLETSQNGVMLHLQSGIEGFFLQELVTASVTPSDTTSLLEHNKVSFKFESNQRIVGGSLITILAPEGFIFDCYDPLALFETEGLAATTTCSDFPLQPNLVELTMDSLDVRLPNAPFTITISMTNPEFTPQVNYFTFSINDPAGAFTDMANNVPSYDITGDIDVVINGTFPYFGYTNPLVIEFQQTTILNMADTGNEIVLTGPTGYVFPVNCTGFDLRFSLETAAQSVNGYSDLFVFPPPGIECTGFGNSTVVIKLPEGVGLLTNLYTLNVDVEDPLVGELNCTDECYWTLLTRIRNDDGQHIVDSRINIEANFELNVLAAMAIDEGGAGHLAAPGLAALAAGALSLLLASGDAGSR</sequence>
<dbReference type="EMBL" id="CAUYUJ010014438">
    <property type="protein sequence ID" value="CAK0841209.1"/>
    <property type="molecule type" value="Genomic_DNA"/>
</dbReference>
<comment type="caution">
    <text evidence="1">The sequence shown here is derived from an EMBL/GenBank/DDBJ whole genome shotgun (WGS) entry which is preliminary data.</text>
</comment>
<evidence type="ECO:0000313" key="2">
    <source>
        <dbReference type="Proteomes" id="UP001189429"/>
    </source>
</evidence>
<name>A0ABN9T9E0_9DINO</name>
<evidence type="ECO:0008006" key="3">
    <source>
        <dbReference type="Google" id="ProtNLM"/>
    </source>
</evidence>
<dbReference type="Proteomes" id="UP001189429">
    <property type="component" value="Unassembled WGS sequence"/>
</dbReference>
<accession>A0ABN9T9E0</accession>
<gene>
    <name evidence="1" type="ORF">PCOR1329_LOCUS36478</name>
</gene>
<evidence type="ECO:0000313" key="1">
    <source>
        <dbReference type="EMBL" id="CAK0841209.1"/>
    </source>
</evidence>
<keyword evidence="2" id="KW-1185">Reference proteome</keyword>